<evidence type="ECO:0000313" key="1">
    <source>
        <dbReference type="EMBL" id="GAD75033.1"/>
    </source>
</evidence>
<protein>
    <submittedName>
        <fullName evidence="1">Uncharacterized protein</fullName>
    </submittedName>
</protein>
<gene>
    <name evidence="1" type="ORF">VAZ01S_018_00090</name>
</gene>
<keyword evidence="2" id="KW-1185">Reference proteome</keyword>
<accession>U3C9C9</accession>
<dbReference type="EMBL" id="BATL01000018">
    <property type="protein sequence ID" value="GAD75033.1"/>
    <property type="molecule type" value="Genomic_DNA"/>
</dbReference>
<dbReference type="Proteomes" id="UP000016567">
    <property type="component" value="Unassembled WGS sequence"/>
</dbReference>
<dbReference type="RefSeq" id="WP_021708811.1">
    <property type="nucleotide sequence ID" value="NZ_BAOB01000018.1"/>
</dbReference>
<organism evidence="1 2">
    <name type="scientific">Vibrio azureus NBRC 104587</name>
    <dbReference type="NCBI Taxonomy" id="1219077"/>
    <lineage>
        <taxon>Bacteria</taxon>
        <taxon>Pseudomonadati</taxon>
        <taxon>Pseudomonadota</taxon>
        <taxon>Gammaproteobacteria</taxon>
        <taxon>Vibrionales</taxon>
        <taxon>Vibrionaceae</taxon>
        <taxon>Vibrio</taxon>
    </lineage>
</organism>
<dbReference type="OrthoDB" id="5895036at2"/>
<name>U3C9C9_9VIBR</name>
<dbReference type="AlphaFoldDB" id="U3C9C9"/>
<reference evidence="1 2" key="1">
    <citation type="submission" date="2013-09" db="EMBL/GenBank/DDBJ databases">
        <title>Whole genome shotgun sequence of Vibrio azureus NBRC 104587.</title>
        <authorList>
            <person name="Isaki S."/>
            <person name="Hosoyama A."/>
            <person name="Numata M."/>
            <person name="Hashimoto M."/>
            <person name="Hosoyama Y."/>
            <person name="Tsuchikane K."/>
            <person name="Noguchi M."/>
            <person name="Hirakata S."/>
            <person name="Ichikawa N."/>
            <person name="Ohji S."/>
            <person name="Yamazoe A."/>
            <person name="Fujita N."/>
        </authorList>
    </citation>
    <scope>NUCLEOTIDE SEQUENCE [LARGE SCALE GENOMIC DNA]</scope>
    <source>
        <strain evidence="1 2">NBRC 104587</strain>
    </source>
</reference>
<dbReference type="STRING" id="1219077.VAZ01S_018_00090"/>
<evidence type="ECO:0000313" key="2">
    <source>
        <dbReference type="Proteomes" id="UP000016567"/>
    </source>
</evidence>
<comment type="caution">
    <text evidence="1">The sequence shown here is derived from an EMBL/GenBank/DDBJ whole genome shotgun (WGS) entry which is preliminary data.</text>
</comment>
<proteinExistence type="predicted"/>
<sequence>MKLNKQEVKAVEDMQSILDAIKHPESKGCVCLSSGDITNIERVLGIDLWKATLGNCDIQKVVRGKEHLLMKICFKAGGQYPAERHCFFPFQVRAKATK</sequence>